<dbReference type="RefSeq" id="WP_130857298.1">
    <property type="nucleotide sequence ID" value="NZ_JBHLWO010000002.1"/>
</dbReference>
<comment type="caution">
    <text evidence="3">The sequence shown here is derived from an EMBL/GenBank/DDBJ whole genome shotgun (WGS) entry which is preliminary data.</text>
</comment>
<dbReference type="PANTHER" id="PTHR43085:SF57">
    <property type="entry name" value="CARBOHYDRATE KINASE PFKB DOMAIN-CONTAINING PROTEIN"/>
    <property type="match status" value="1"/>
</dbReference>
<keyword evidence="2" id="KW-0418">Kinase</keyword>
<keyword evidence="4" id="KW-1185">Reference proteome</keyword>
<dbReference type="Proteomes" id="UP001589774">
    <property type="component" value="Unassembled WGS sequence"/>
</dbReference>
<accession>A0ABV6HIQ7</accession>
<dbReference type="EMBL" id="JBHLWO010000002">
    <property type="protein sequence ID" value="MFC0318747.1"/>
    <property type="molecule type" value="Genomic_DNA"/>
</dbReference>
<dbReference type="InterPro" id="IPR029056">
    <property type="entry name" value="Ribokinase-like"/>
</dbReference>
<proteinExistence type="predicted"/>
<evidence type="ECO:0000313" key="3">
    <source>
        <dbReference type="EMBL" id="MFC0318747.1"/>
    </source>
</evidence>
<dbReference type="Gene3D" id="3.40.1190.20">
    <property type="match status" value="1"/>
</dbReference>
<dbReference type="InterPro" id="IPR050306">
    <property type="entry name" value="PfkB_Carbo_kinase"/>
</dbReference>
<evidence type="ECO:0000313" key="4">
    <source>
        <dbReference type="Proteomes" id="UP001589774"/>
    </source>
</evidence>
<dbReference type="InterPro" id="IPR002173">
    <property type="entry name" value="Carboh/pur_kinase_PfkB_CS"/>
</dbReference>
<evidence type="ECO:0000256" key="1">
    <source>
        <dbReference type="ARBA" id="ARBA00022679"/>
    </source>
</evidence>
<protein>
    <recommendedName>
        <fullName evidence="5">Fructokinase</fullName>
    </recommendedName>
</protein>
<organism evidence="3 4">
    <name type="scientific">Olivibacter oleidegradans</name>
    <dbReference type="NCBI Taxonomy" id="760123"/>
    <lineage>
        <taxon>Bacteria</taxon>
        <taxon>Pseudomonadati</taxon>
        <taxon>Bacteroidota</taxon>
        <taxon>Sphingobacteriia</taxon>
        <taxon>Sphingobacteriales</taxon>
        <taxon>Sphingobacteriaceae</taxon>
        <taxon>Olivibacter</taxon>
    </lineage>
</organism>
<evidence type="ECO:0008006" key="5">
    <source>
        <dbReference type="Google" id="ProtNLM"/>
    </source>
</evidence>
<name>A0ABV6HIQ7_9SPHI</name>
<dbReference type="SUPFAM" id="SSF53613">
    <property type="entry name" value="Ribokinase-like"/>
    <property type="match status" value="1"/>
</dbReference>
<sequence length="349" mass="38805">MMKAEILSNPVCIGTGLVALDVVISNEHDVPAQFWAGGSCGNVITILSYFGWKCFPIARLSNNVAAEMLLQDLHKWNVKDDLITATSDGSTPIIIHRILRDKEGAPKHKFEFRNPEDGSYLPSYKPCLAKSVKGLVERIPASNVFYFDRINRGAIDLAKSYKGNGAIVFFEPSSAKDIKGFNECLEITDVVKFSNDRISDYDKMYPIGRVPLEIQTMGESGLKFRLKGESEWTHLESYSIDNVIDSAGAGDWCTAGIIKTLFYKNNSSFPINKDDIVKALRFGQILSAINCTFEGARGLMYAVPNNELLLYVQHIISSSVKKIYQGTKRKGVYTSDNRNLKISSLFASI</sequence>
<gene>
    <name evidence="3" type="ORF">ACFFI0_10520</name>
</gene>
<keyword evidence="1" id="KW-0808">Transferase</keyword>
<evidence type="ECO:0000256" key="2">
    <source>
        <dbReference type="ARBA" id="ARBA00022777"/>
    </source>
</evidence>
<dbReference type="PROSITE" id="PS00584">
    <property type="entry name" value="PFKB_KINASES_2"/>
    <property type="match status" value="1"/>
</dbReference>
<dbReference type="PANTHER" id="PTHR43085">
    <property type="entry name" value="HEXOKINASE FAMILY MEMBER"/>
    <property type="match status" value="1"/>
</dbReference>
<reference evidence="3 4" key="1">
    <citation type="submission" date="2024-09" db="EMBL/GenBank/DDBJ databases">
        <authorList>
            <person name="Sun Q."/>
            <person name="Mori K."/>
        </authorList>
    </citation>
    <scope>NUCLEOTIDE SEQUENCE [LARGE SCALE GENOMIC DNA]</scope>
    <source>
        <strain evidence="3 4">CCM 7765</strain>
    </source>
</reference>